<dbReference type="AlphaFoldDB" id="A0A368GXA1"/>
<dbReference type="GO" id="GO:0004382">
    <property type="term" value="F:GDP phosphatase activity"/>
    <property type="evidence" value="ECO:0007669"/>
    <property type="project" value="TreeGrafter"/>
</dbReference>
<keyword evidence="8" id="KW-1185">Reference proteome</keyword>
<dbReference type="Pfam" id="PF06079">
    <property type="entry name" value="Apyrase"/>
    <property type="match status" value="1"/>
</dbReference>
<keyword evidence="2 6" id="KW-0479">Metal-binding</keyword>
<dbReference type="OrthoDB" id="25028at2759"/>
<dbReference type="GO" id="GO:0005509">
    <property type="term" value="F:calcium ion binding"/>
    <property type="evidence" value="ECO:0007669"/>
    <property type="project" value="InterPro"/>
</dbReference>
<keyword evidence="4 6" id="KW-0106">Calcium</keyword>
<evidence type="ECO:0000256" key="5">
    <source>
        <dbReference type="ARBA" id="ARBA00025738"/>
    </source>
</evidence>
<dbReference type="PANTHER" id="PTHR13023">
    <property type="entry name" value="APYRASE"/>
    <property type="match status" value="1"/>
</dbReference>
<dbReference type="InterPro" id="IPR036258">
    <property type="entry name" value="Apyrase_sf"/>
</dbReference>
<evidence type="ECO:0000256" key="2">
    <source>
        <dbReference type="ARBA" id="ARBA00022723"/>
    </source>
</evidence>
<evidence type="ECO:0000256" key="4">
    <source>
        <dbReference type="ARBA" id="ARBA00022837"/>
    </source>
</evidence>
<dbReference type="STRING" id="29170.A0A368GXA1"/>
<feature type="binding site" evidence="6">
    <location>
        <position position="18"/>
    </location>
    <ligand>
        <name>Ca(2+)</name>
        <dbReference type="ChEBI" id="CHEBI:29108"/>
    </ligand>
</feature>
<keyword evidence="3" id="KW-0378">Hydrolase</keyword>
<dbReference type="PANTHER" id="PTHR13023:SF3">
    <property type="entry name" value="SOLUBLE CALCIUM-ACTIVATED NUCLEOTIDASE 1"/>
    <property type="match status" value="1"/>
</dbReference>
<dbReference type="Gene3D" id="2.120.10.100">
    <property type="entry name" value="Apyrase"/>
    <property type="match status" value="1"/>
</dbReference>
<dbReference type="EMBL" id="JOJR01000040">
    <property type="protein sequence ID" value="RCN48982.1"/>
    <property type="molecule type" value="Genomic_DNA"/>
</dbReference>
<evidence type="ECO:0000256" key="1">
    <source>
        <dbReference type="ARBA" id="ARBA00001913"/>
    </source>
</evidence>
<comment type="similarity">
    <text evidence="5">Belongs to the apyrase family.</text>
</comment>
<evidence type="ECO:0000256" key="6">
    <source>
        <dbReference type="PIRSR" id="PIRSR609283-1"/>
    </source>
</evidence>
<reference evidence="7 8" key="1">
    <citation type="submission" date="2014-10" db="EMBL/GenBank/DDBJ databases">
        <title>Draft genome of the hookworm Ancylostoma caninum.</title>
        <authorList>
            <person name="Mitreva M."/>
        </authorList>
    </citation>
    <scope>NUCLEOTIDE SEQUENCE [LARGE SCALE GENOMIC DNA]</scope>
    <source>
        <strain evidence="7 8">Baltimore</strain>
    </source>
</reference>
<evidence type="ECO:0000313" key="8">
    <source>
        <dbReference type="Proteomes" id="UP000252519"/>
    </source>
</evidence>
<dbReference type="InterPro" id="IPR009283">
    <property type="entry name" value="Apyrase"/>
</dbReference>
<organism evidence="7 8">
    <name type="scientific">Ancylostoma caninum</name>
    <name type="common">Dog hookworm</name>
    <dbReference type="NCBI Taxonomy" id="29170"/>
    <lineage>
        <taxon>Eukaryota</taxon>
        <taxon>Metazoa</taxon>
        <taxon>Ecdysozoa</taxon>
        <taxon>Nematoda</taxon>
        <taxon>Chromadorea</taxon>
        <taxon>Rhabditida</taxon>
        <taxon>Rhabditina</taxon>
        <taxon>Rhabditomorpha</taxon>
        <taxon>Strongyloidea</taxon>
        <taxon>Ancylostomatidae</taxon>
        <taxon>Ancylostomatinae</taxon>
        <taxon>Ancylostoma</taxon>
    </lineage>
</organism>
<evidence type="ECO:0000313" key="7">
    <source>
        <dbReference type="EMBL" id="RCN48982.1"/>
    </source>
</evidence>
<proteinExistence type="inferred from homology"/>
<name>A0A368GXA1_ANCCA</name>
<dbReference type="SUPFAM" id="SSF101887">
    <property type="entry name" value="Apyrase"/>
    <property type="match status" value="1"/>
</dbReference>
<comment type="caution">
    <text evidence="7">The sequence shown here is derived from an EMBL/GenBank/DDBJ whole genome shotgun (WGS) entry which is preliminary data.</text>
</comment>
<sequence>MDFLNSEPEDSTSAMKVEWLTIKDGYLYVGGNGCEYRNEDTSKVVSEDPMWVKKISKKGKVASLDWRNISRSMRKKAGYDTPGYLEHEAVQWSDIKKR</sequence>
<evidence type="ECO:0000256" key="3">
    <source>
        <dbReference type="ARBA" id="ARBA00022801"/>
    </source>
</evidence>
<comment type="cofactor">
    <cofactor evidence="1 6">
        <name>Ca(2+)</name>
        <dbReference type="ChEBI" id="CHEBI:29108"/>
    </cofactor>
</comment>
<accession>A0A368GXA1</accession>
<dbReference type="GO" id="GO:0045134">
    <property type="term" value="F:UDP phosphatase activity"/>
    <property type="evidence" value="ECO:0007669"/>
    <property type="project" value="TreeGrafter"/>
</dbReference>
<feature type="binding site" evidence="6">
    <location>
        <position position="88"/>
    </location>
    <ligand>
        <name>Ca(2+)</name>
        <dbReference type="ChEBI" id="CHEBI:29108"/>
    </ligand>
</feature>
<evidence type="ECO:0008006" key="9">
    <source>
        <dbReference type="Google" id="ProtNLM"/>
    </source>
</evidence>
<dbReference type="GO" id="GO:0030166">
    <property type="term" value="P:proteoglycan biosynthetic process"/>
    <property type="evidence" value="ECO:0007669"/>
    <property type="project" value="TreeGrafter"/>
</dbReference>
<dbReference type="Proteomes" id="UP000252519">
    <property type="component" value="Unassembled WGS sequence"/>
</dbReference>
<protein>
    <recommendedName>
        <fullName evidence="9">Apyrase</fullName>
    </recommendedName>
</protein>
<gene>
    <name evidence="7" type="ORF">ANCCAN_04964</name>
</gene>